<name>A0A8T0Z513_9STRA</name>
<dbReference type="Proteomes" id="UP000735874">
    <property type="component" value="Unassembled WGS sequence"/>
</dbReference>
<comment type="caution">
    <text evidence="2">The sequence shown here is derived from an EMBL/GenBank/DDBJ whole genome shotgun (WGS) entry which is preliminary data.</text>
</comment>
<gene>
    <name evidence="2" type="ORF">PC113_g10963</name>
</gene>
<evidence type="ECO:0000256" key="1">
    <source>
        <dbReference type="SAM" id="MobiDB-lite"/>
    </source>
</evidence>
<evidence type="ECO:0000313" key="3">
    <source>
        <dbReference type="Proteomes" id="UP000735874"/>
    </source>
</evidence>
<proteinExistence type="predicted"/>
<feature type="compositionally biased region" description="Basic and acidic residues" evidence="1">
    <location>
        <begin position="1"/>
        <end position="19"/>
    </location>
</feature>
<protein>
    <submittedName>
        <fullName evidence="2">Uncharacterized protein</fullName>
    </submittedName>
</protein>
<dbReference type="AlphaFoldDB" id="A0A8T0Z513"/>
<feature type="region of interest" description="Disordered" evidence="1">
    <location>
        <begin position="1"/>
        <end position="25"/>
    </location>
</feature>
<reference evidence="2" key="1">
    <citation type="submission" date="2018-10" db="EMBL/GenBank/DDBJ databases">
        <title>Effector identification in a new, highly contiguous assembly of the strawberry crown rot pathogen Phytophthora cactorum.</title>
        <authorList>
            <person name="Armitage A.D."/>
            <person name="Nellist C.F."/>
            <person name="Bates H."/>
            <person name="Vickerstaff R.J."/>
            <person name="Harrison R.J."/>
        </authorList>
    </citation>
    <scope>NUCLEOTIDE SEQUENCE</scope>
    <source>
        <strain evidence="2">15-7</strain>
    </source>
</reference>
<evidence type="ECO:0000313" key="2">
    <source>
        <dbReference type="EMBL" id="KAG2857142.1"/>
    </source>
</evidence>
<dbReference type="EMBL" id="RCMG01000302">
    <property type="protein sequence ID" value="KAG2857142.1"/>
    <property type="molecule type" value="Genomic_DNA"/>
</dbReference>
<sequence length="46" mass="5327">MATSHDKAYGRTKADHEIPSGKAYGQEETSYYRQLDYLSVVVYRIQ</sequence>
<accession>A0A8T0Z513</accession>
<organism evidence="2 3">
    <name type="scientific">Phytophthora cactorum</name>
    <dbReference type="NCBI Taxonomy" id="29920"/>
    <lineage>
        <taxon>Eukaryota</taxon>
        <taxon>Sar</taxon>
        <taxon>Stramenopiles</taxon>
        <taxon>Oomycota</taxon>
        <taxon>Peronosporomycetes</taxon>
        <taxon>Peronosporales</taxon>
        <taxon>Peronosporaceae</taxon>
        <taxon>Phytophthora</taxon>
    </lineage>
</organism>